<dbReference type="EMBL" id="FWFS01000001">
    <property type="protein sequence ID" value="SLN17483.1"/>
    <property type="molecule type" value="Genomic_DNA"/>
</dbReference>
<accession>A0A1Y5RHU3</accession>
<dbReference type="GO" id="GO:0009236">
    <property type="term" value="P:cobalamin biosynthetic process"/>
    <property type="evidence" value="ECO:0007669"/>
    <property type="project" value="UniProtKB-UniRule"/>
</dbReference>
<dbReference type="InterPro" id="IPR003043">
    <property type="entry name" value="Uropor_MeTrfase_CS"/>
</dbReference>
<evidence type="ECO:0000313" key="11">
    <source>
        <dbReference type="Proteomes" id="UP000193862"/>
    </source>
</evidence>
<evidence type="ECO:0000256" key="5">
    <source>
        <dbReference type="ARBA" id="ARBA00022679"/>
    </source>
</evidence>
<dbReference type="EC" id="2.1.1.130" evidence="10"/>
<gene>
    <name evidence="10" type="primary">cobI</name>
    <name evidence="10" type="ORF">AQS8620_00370</name>
</gene>
<dbReference type="PROSITE" id="PS00839">
    <property type="entry name" value="SUMT_1"/>
    <property type="match status" value="1"/>
</dbReference>
<sequence length="233" mass="24326">MSGTLYGVGLGPGDPDLITLKAARLIQAARVVAYPTLAGGTSFARSIAAGLIAPQAREIVMDVPMTPERAPAQTAYDLGATAIRAALDAGEDVVVLCEGDPFFYGSFMYLFARLKADYRVEIIPGVSSITACAAAAALPLVARNEVLTVIPGPLPDSELRARISGSDSVAIMKVGRHLPKIRAVIDALGLTAQAHYIARATNAGEVVLPLAKAPDTAPYFSMILIVKGADPWL</sequence>
<dbReference type="OrthoDB" id="9804789at2"/>
<feature type="domain" description="Tetrapyrrole methylase" evidence="9">
    <location>
        <begin position="4"/>
        <end position="208"/>
    </location>
</feature>
<evidence type="ECO:0000256" key="1">
    <source>
        <dbReference type="ARBA" id="ARBA00004953"/>
    </source>
</evidence>
<evidence type="ECO:0000256" key="2">
    <source>
        <dbReference type="ARBA" id="ARBA00005879"/>
    </source>
</evidence>
<evidence type="ECO:0000313" key="10">
    <source>
        <dbReference type="EMBL" id="SLN17483.1"/>
    </source>
</evidence>
<keyword evidence="6" id="KW-0949">S-adenosyl-L-methionine</keyword>
<dbReference type="SUPFAM" id="SSF53790">
    <property type="entry name" value="Tetrapyrrole methylase"/>
    <property type="match status" value="1"/>
</dbReference>
<dbReference type="RefSeq" id="WP_085835101.1">
    <property type="nucleotide sequence ID" value="NZ_FWFS01000001.1"/>
</dbReference>
<evidence type="ECO:0000256" key="8">
    <source>
        <dbReference type="RuleBase" id="RU003960"/>
    </source>
</evidence>
<dbReference type="Pfam" id="PF00590">
    <property type="entry name" value="TP_methylase"/>
    <property type="match status" value="1"/>
</dbReference>
<dbReference type="Proteomes" id="UP000193862">
    <property type="component" value="Unassembled WGS sequence"/>
</dbReference>
<dbReference type="GO" id="GO:0030788">
    <property type="term" value="F:precorrin-2 C20-methyltransferase activity"/>
    <property type="evidence" value="ECO:0007669"/>
    <property type="project" value="UniProtKB-EC"/>
</dbReference>
<reference evidence="10 11" key="1">
    <citation type="submission" date="2017-03" db="EMBL/GenBank/DDBJ databases">
        <authorList>
            <person name="Afonso C.L."/>
            <person name="Miller P.J."/>
            <person name="Scott M.A."/>
            <person name="Spackman E."/>
            <person name="Goraichik I."/>
            <person name="Dimitrov K.M."/>
            <person name="Suarez D.L."/>
            <person name="Swayne D.E."/>
        </authorList>
    </citation>
    <scope>NUCLEOTIDE SEQUENCE [LARGE SCALE GENOMIC DNA]</scope>
    <source>
        <strain evidence="10 11">CECT 8620</strain>
    </source>
</reference>
<evidence type="ECO:0000256" key="4">
    <source>
        <dbReference type="ARBA" id="ARBA00022603"/>
    </source>
</evidence>
<dbReference type="CDD" id="cd11645">
    <property type="entry name" value="Precorrin_2_C20_MT"/>
    <property type="match status" value="1"/>
</dbReference>
<dbReference type="InterPro" id="IPR035996">
    <property type="entry name" value="4pyrrol_Methylase_sf"/>
</dbReference>
<name>A0A1Y5RHU3_9RHOB</name>
<evidence type="ECO:0000256" key="7">
    <source>
        <dbReference type="PIRNR" id="PIRNR036427"/>
    </source>
</evidence>
<keyword evidence="5 8" id="KW-0808">Transferase</keyword>
<dbReference type="PANTHER" id="PTHR43467">
    <property type="entry name" value="COBALT-PRECORRIN-2 C(20)-METHYLTRANSFERASE"/>
    <property type="match status" value="1"/>
</dbReference>
<keyword evidence="3" id="KW-0169">Cobalamin biosynthesis</keyword>
<dbReference type="InterPro" id="IPR006364">
    <property type="entry name" value="CobI/CbiL/CobIJ_dom"/>
</dbReference>
<protein>
    <submittedName>
        <fullName evidence="10">Precorrin-2 C(20)-methyltransferase</fullName>
        <ecNumber evidence="10">2.1.1.130</ecNumber>
    </submittedName>
</protein>
<evidence type="ECO:0000256" key="6">
    <source>
        <dbReference type="ARBA" id="ARBA00022691"/>
    </source>
</evidence>
<dbReference type="InterPro" id="IPR014776">
    <property type="entry name" value="4pyrrole_Mease_sub2"/>
</dbReference>
<dbReference type="PIRSF" id="PIRSF036427">
    <property type="entry name" value="Precrrn-2_mtase"/>
    <property type="match status" value="1"/>
</dbReference>
<dbReference type="AlphaFoldDB" id="A0A1Y5RHU3"/>
<dbReference type="PROSITE" id="PS00840">
    <property type="entry name" value="SUMT_2"/>
    <property type="match status" value="1"/>
</dbReference>
<dbReference type="InterPro" id="IPR000878">
    <property type="entry name" value="4pyrrol_Mease"/>
</dbReference>
<dbReference type="Gene3D" id="3.30.950.10">
    <property type="entry name" value="Methyltransferase, Cobalt-precorrin-4 Transmethylase, Domain 2"/>
    <property type="match status" value="1"/>
</dbReference>
<dbReference type="InterPro" id="IPR014777">
    <property type="entry name" value="4pyrrole_Mease_sub1"/>
</dbReference>
<comment type="pathway">
    <text evidence="1">Cofactor biosynthesis; adenosylcobalamin biosynthesis.</text>
</comment>
<proteinExistence type="inferred from homology"/>
<keyword evidence="4 8" id="KW-0489">Methyltransferase</keyword>
<keyword evidence="11" id="KW-1185">Reference proteome</keyword>
<dbReference type="NCBIfam" id="TIGR01467">
    <property type="entry name" value="cobI_cbiL"/>
    <property type="match status" value="1"/>
</dbReference>
<dbReference type="Gene3D" id="3.40.1010.10">
    <property type="entry name" value="Cobalt-precorrin-4 Transmethylase, Domain 1"/>
    <property type="match status" value="1"/>
</dbReference>
<dbReference type="UniPathway" id="UPA00148"/>
<dbReference type="GO" id="GO:0032259">
    <property type="term" value="P:methylation"/>
    <property type="evidence" value="ECO:0007669"/>
    <property type="project" value="UniProtKB-KW"/>
</dbReference>
<dbReference type="PANTHER" id="PTHR43467:SF2">
    <property type="entry name" value="COBALT-PRECORRIN-2 C(20)-METHYLTRANSFERASE"/>
    <property type="match status" value="1"/>
</dbReference>
<evidence type="ECO:0000256" key="3">
    <source>
        <dbReference type="ARBA" id="ARBA00022573"/>
    </source>
</evidence>
<comment type="similarity">
    <text evidence="2 7 8">Belongs to the precorrin methyltransferase family.</text>
</comment>
<dbReference type="InterPro" id="IPR012382">
    <property type="entry name" value="CobI/CbiL"/>
</dbReference>
<organism evidence="10 11">
    <name type="scientific">Aquimixticola soesokkakensis</name>
    <dbReference type="NCBI Taxonomy" id="1519096"/>
    <lineage>
        <taxon>Bacteria</taxon>
        <taxon>Pseudomonadati</taxon>
        <taxon>Pseudomonadota</taxon>
        <taxon>Alphaproteobacteria</taxon>
        <taxon>Rhodobacterales</taxon>
        <taxon>Paracoccaceae</taxon>
        <taxon>Aquimixticola</taxon>
    </lineage>
</organism>
<evidence type="ECO:0000259" key="9">
    <source>
        <dbReference type="Pfam" id="PF00590"/>
    </source>
</evidence>